<evidence type="ECO:0000313" key="10">
    <source>
        <dbReference type="EMBL" id="KAF8788291.1"/>
    </source>
</evidence>
<comment type="caution">
    <text evidence="10">The sequence shown here is derived from an EMBL/GenBank/DDBJ whole genome shotgun (WGS) entry which is preliminary data.</text>
</comment>
<evidence type="ECO:0000256" key="4">
    <source>
        <dbReference type="ARBA" id="ARBA00022771"/>
    </source>
</evidence>
<dbReference type="Pfam" id="PF00096">
    <property type="entry name" value="zf-C2H2"/>
    <property type="match status" value="1"/>
</dbReference>
<keyword evidence="6" id="KW-0539">Nucleus</keyword>
<keyword evidence="5" id="KW-0862">Zinc</keyword>
<feature type="region of interest" description="Disordered" evidence="8">
    <location>
        <begin position="1"/>
        <end position="26"/>
    </location>
</feature>
<organism evidence="10 11">
    <name type="scientific">Argiope bruennichi</name>
    <name type="common">Wasp spider</name>
    <name type="synonym">Aranea bruennichi</name>
    <dbReference type="NCBI Taxonomy" id="94029"/>
    <lineage>
        <taxon>Eukaryota</taxon>
        <taxon>Metazoa</taxon>
        <taxon>Ecdysozoa</taxon>
        <taxon>Arthropoda</taxon>
        <taxon>Chelicerata</taxon>
        <taxon>Arachnida</taxon>
        <taxon>Araneae</taxon>
        <taxon>Araneomorphae</taxon>
        <taxon>Entelegynae</taxon>
        <taxon>Araneoidea</taxon>
        <taxon>Araneidae</taxon>
        <taxon>Argiope</taxon>
    </lineage>
</organism>
<dbReference type="GO" id="GO:0000981">
    <property type="term" value="F:DNA-binding transcription factor activity, RNA polymerase II-specific"/>
    <property type="evidence" value="ECO:0007669"/>
    <property type="project" value="TreeGrafter"/>
</dbReference>
<dbReference type="AlphaFoldDB" id="A0A8T0FBK9"/>
<evidence type="ECO:0000256" key="2">
    <source>
        <dbReference type="ARBA" id="ARBA00022723"/>
    </source>
</evidence>
<sequence>MESANPEHKSFENSNRATEETNGEEQFWHLEYFEQQSDDENETIKGDPFMNAGSINESSSEDEIIFMDSSGDLFEDDSELKYPLDMEGILGNVNTSLGFNDLNILPLDTKYVFEDSSLNHVLPATDNEVSSSSMNVPEIPSYPAALEISREIVPSNFNFNASPEVMDSIDNQNVFRNNSENLVCQKDPDYDGKYLQNVLDKTYNKPGPCDSDHNYAAKHFTNFLENASNIFGLREKMSTECENRIDPKRVHTQSSEKPYVCVTCGVRFRLETTLRGHLKIHAREKFYQCKYNSRYKILVEHLNTHTKERTFICLQCSKAFECKISFTNHAVVHSGKKSHICGRCGRGFSTRQTLVVHFRTHTGERPHVGKTCEKPFIQKISLTSHKKQYDEKIIFVCAVCGKKYLRKDYFDKHCRKPEDQPSER</sequence>
<dbReference type="GO" id="GO:0008270">
    <property type="term" value="F:zinc ion binding"/>
    <property type="evidence" value="ECO:0007669"/>
    <property type="project" value="UniProtKB-KW"/>
</dbReference>
<evidence type="ECO:0000256" key="5">
    <source>
        <dbReference type="ARBA" id="ARBA00022833"/>
    </source>
</evidence>
<dbReference type="PROSITE" id="PS00028">
    <property type="entry name" value="ZINC_FINGER_C2H2_1"/>
    <property type="match status" value="3"/>
</dbReference>
<dbReference type="Gene3D" id="3.30.160.60">
    <property type="entry name" value="Classic Zinc Finger"/>
    <property type="match status" value="4"/>
</dbReference>
<protein>
    <submittedName>
        <fullName evidence="10">Zinc finger protein 614 like protein</fullName>
    </submittedName>
</protein>
<feature type="domain" description="C2H2-type" evidence="9">
    <location>
        <begin position="259"/>
        <end position="286"/>
    </location>
</feature>
<dbReference type="PROSITE" id="PS50157">
    <property type="entry name" value="ZINC_FINGER_C2H2_2"/>
    <property type="match status" value="4"/>
</dbReference>
<reference evidence="10" key="2">
    <citation type="submission" date="2020-06" db="EMBL/GenBank/DDBJ databases">
        <authorList>
            <person name="Sheffer M."/>
        </authorList>
    </citation>
    <scope>NUCLEOTIDE SEQUENCE</scope>
</reference>
<dbReference type="FunFam" id="3.30.160.60:FF:000100">
    <property type="entry name" value="Zinc finger 45-like"/>
    <property type="match status" value="1"/>
</dbReference>
<evidence type="ECO:0000256" key="6">
    <source>
        <dbReference type="ARBA" id="ARBA00023242"/>
    </source>
</evidence>
<evidence type="ECO:0000256" key="8">
    <source>
        <dbReference type="SAM" id="MobiDB-lite"/>
    </source>
</evidence>
<gene>
    <name evidence="10" type="ORF">HNY73_009814</name>
</gene>
<keyword evidence="3" id="KW-0677">Repeat</keyword>
<feature type="domain" description="C2H2-type" evidence="9">
    <location>
        <begin position="395"/>
        <end position="424"/>
    </location>
</feature>
<evidence type="ECO:0000259" key="9">
    <source>
        <dbReference type="PROSITE" id="PS50157"/>
    </source>
</evidence>
<dbReference type="FunFam" id="3.30.160.60:FF:000446">
    <property type="entry name" value="Zinc finger protein"/>
    <property type="match status" value="2"/>
</dbReference>
<dbReference type="SUPFAM" id="SSF57667">
    <property type="entry name" value="beta-beta-alpha zinc fingers"/>
    <property type="match status" value="3"/>
</dbReference>
<name>A0A8T0FBK9_ARGBR</name>
<feature type="domain" description="C2H2-type" evidence="9">
    <location>
        <begin position="311"/>
        <end position="338"/>
    </location>
</feature>
<dbReference type="Proteomes" id="UP000807504">
    <property type="component" value="Unassembled WGS sequence"/>
</dbReference>
<keyword evidence="2" id="KW-0479">Metal-binding</keyword>
<evidence type="ECO:0000313" key="11">
    <source>
        <dbReference type="Proteomes" id="UP000807504"/>
    </source>
</evidence>
<dbReference type="GO" id="GO:0000977">
    <property type="term" value="F:RNA polymerase II transcription regulatory region sequence-specific DNA binding"/>
    <property type="evidence" value="ECO:0007669"/>
    <property type="project" value="TreeGrafter"/>
</dbReference>
<dbReference type="SMART" id="SM00355">
    <property type="entry name" value="ZnF_C2H2"/>
    <property type="match status" value="4"/>
</dbReference>
<comment type="subcellular location">
    <subcellularLocation>
        <location evidence="1">Nucleus</location>
    </subcellularLocation>
</comment>
<proteinExistence type="predicted"/>
<keyword evidence="4 7" id="KW-0863">Zinc-finger</keyword>
<evidence type="ECO:0000256" key="7">
    <source>
        <dbReference type="PROSITE-ProRule" id="PRU00042"/>
    </source>
</evidence>
<evidence type="ECO:0000256" key="1">
    <source>
        <dbReference type="ARBA" id="ARBA00004123"/>
    </source>
</evidence>
<dbReference type="PANTHER" id="PTHR24381">
    <property type="entry name" value="ZINC FINGER PROTEIN"/>
    <property type="match status" value="1"/>
</dbReference>
<dbReference type="InterPro" id="IPR013087">
    <property type="entry name" value="Znf_C2H2_type"/>
</dbReference>
<feature type="domain" description="C2H2-type" evidence="9">
    <location>
        <begin position="339"/>
        <end position="366"/>
    </location>
</feature>
<accession>A0A8T0FBK9</accession>
<reference evidence="10" key="1">
    <citation type="journal article" date="2020" name="bioRxiv">
        <title>Chromosome-level reference genome of the European wasp spider Argiope bruennichi: a resource for studies on range expansion and evolutionary adaptation.</title>
        <authorList>
            <person name="Sheffer M.M."/>
            <person name="Hoppe A."/>
            <person name="Krehenwinkel H."/>
            <person name="Uhl G."/>
            <person name="Kuss A.W."/>
            <person name="Jensen L."/>
            <person name="Jensen C."/>
            <person name="Gillespie R.G."/>
            <person name="Hoff K.J."/>
            <person name="Prost S."/>
        </authorList>
    </citation>
    <scope>NUCLEOTIDE SEQUENCE</scope>
</reference>
<dbReference type="GO" id="GO:0005634">
    <property type="term" value="C:nucleus"/>
    <property type="evidence" value="ECO:0007669"/>
    <property type="project" value="UniProtKB-SubCell"/>
</dbReference>
<dbReference type="EMBL" id="JABXBU010000015">
    <property type="protein sequence ID" value="KAF8788291.1"/>
    <property type="molecule type" value="Genomic_DNA"/>
</dbReference>
<feature type="compositionally biased region" description="Basic and acidic residues" evidence="8">
    <location>
        <begin position="1"/>
        <end position="11"/>
    </location>
</feature>
<keyword evidence="11" id="KW-1185">Reference proteome</keyword>
<dbReference type="PANTHER" id="PTHR24381:SF393">
    <property type="entry name" value="CHROMATIN-LINKED ADAPTOR FOR MSL PROTEINS, ISOFORM B"/>
    <property type="match status" value="1"/>
</dbReference>
<dbReference type="InterPro" id="IPR036236">
    <property type="entry name" value="Znf_C2H2_sf"/>
</dbReference>
<evidence type="ECO:0000256" key="3">
    <source>
        <dbReference type="ARBA" id="ARBA00022737"/>
    </source>
</evidence>